<keyword evidence="2" id="KW-0326">Glycosidase</keyword>
<dbReference type="InterPro" id="IPR006047">
    <property type="entry name" value="GH13_cat_dom"/>
</dbReference>
<dbReference type="InterPro" id="IPR014756">
    <property type="entry name" value="Ig_E-set"/>
</dbReference>
<evidence type="ECO:0000259" key="4">
    <source>
        <dbReference type="SMART" id="SM00642"/>
    </source>
</evidence>
<sequence length="613" mass="69034">MQSQQPSNSPSKHLIPHHDGSELYVTPKSPRIGDSITLRVRVPKRYSFQKSFVRLYEDGEPRSYELSLLQKGTHEDWWGVTTTLVNKTLQYRFVFLATDKYEWLTARGLFAHDVHSNTDFKIFSGTRAPDWVHSSVFYQIFPDRFAKSDVKRELPDWAVARNWTDLPAQVRSEISSELYGGDLVGVEEHIGHIEDLGVNGIYFTPFFPARSNHRYDASSFSEVDPILGGNEALDSLVSTARSRNIRILGDLTSNHCGAGHPWLKDAIADVNSEERSFFYWDPSVPHGYVGWWGVPSLPKLNFNSLELRKRMYSAANSIVKKWLSPAKGLSGWRIDVGNMTGRQGSDDLHDLVMHGIRQALDEAGEEFWLVAENGDFVASDLDGYGWHGAMNYQGFMRPVWNWLQSNSEIGGGFQGLPFQMPSFTGSQLVSSMREFSAAIPWDSYTSCMLLLDSHDTARMRTVVNGDRDRHLSGMTLALTIPGVPSIYAGDEIGLEGSNGEAGRRTIDWDNQNSWDQDFLKDVKSLIQLRRTSHALINGGLRWLEIADDYLLFARESKEEALLIFISRTGVDTKIDLDGLGVKLQKTLFGVEQSGSHLRINSTTATQGIWQIKS</sequence>
<accession>A0A6J6GZC4</accession>
<feature type="region of interest" description="Disordered" evidence="3">
    <location>
        <begin position="1"/>
        <end position="20"/>
    </location>
</feature>
<dbReference type="EMBL" id="CAEZUV010000005">
    <property type="protein sequence ID" value="CAB4604979.1"/>
    <property type="molecule type" value="Genomic_DNA"/>
</dbReference>
<name>A0A6J6GZC4_9ZZZZ</name>
<evidence type="ECO:0000256" key="2">
    <source>
        <dbReference type="ARBA" id="ARBA00023295"/>
    </source>
</evidence>
<gene>
    <name evidence="5" type="ORF">UFOPK1856_00086</name>
</gene>
<dbReference type="SMART" id="SM00642">
    <property type="entry name" value="Aamy"/>
    <property type="match status" value="1"/>
</dbReference>
<dbReference type="InterPro" id="IPR013783">
    <property type="entry name" value="Ig-like_fold"/>
</dbReference>
<evidence type="ECO:0000313" key="5">
    <source>
        <dbReference type="EMBL" id="CAB4604979.1"/>
    </source>
</evidence>
<dbReference type="PANTHER" id="PTHR10357">
    <property type="entry name" value="ALPHA-AMYLASE FAMILY MEMBER"/>
    <property type="match status" value="1"/>
</dbReference>
<dbReference type="SUPFAM" id="SSF51445">
    <property type="entry name" value="(Trans)glycosidases"/>
    <property type="match status" value="1"/>
</dbReference>
<protein>
    <submittedName>
        <fullName evidence="5">Unannotated protein</fullName>
    </submittedName>
</protein>
<dbReference type="Gene3D" id="2.60.40.10">
    <property type="entry name" value="Immunoglobulins"/>
    <property type="match status" value="1"/>
</dbReference>
<feature type="compositionally biased region" description="Polar residues" evidence="3">
    <location>
        <begin position="1"/>
        <end position="11"/>
    </location>
</feature>
<dbReference type="AlphaFoldDB" id="A0A6J6GZC4"/>
<reference evidence="5" key="1">
    <citation type="submission" date="2020-05" db="EMBL/GenBank/DDBJ databases">
        <authorList>
            <person name="Chiriac C."/>
            <person name="Salcher M."/>
            <person name="Ghai R."/>
            <person name="Kavagutti S V."/>
        </authorList>
    </citation>
    <scope>NUCLEOTIDE SEQUENCE</scope>
</reference>
<dbReference type="CDD" id="cd11338">
    <property type="entry name" value="AmyAc_CMD"/>
    <property type="match status" value="1"/>
</dbReference>
<feature type="domain" description="Glycosyl hydrolase family 13 catalytic" evidence="4">
    <location>
        <begin position="139"/>
        <end position="529"/>
    </location>
</feature>
<dbReference type="CDD" id="cd02857">
    <property type="entry name" value="E_set_CDase_PDE_N"/>
    <property type="match status" value="1"/>
</dbReference>
<dbReference type="GO" id="GO:0004553">
    <property type="term" value="F:hydrolase activity, hydrolyzing O-glycosyl compounds"/>
    <property type="evidence" value="ECO:0007669"/>
    <property type="project" value="InterPro"/>
</dbReference>
<dbReference type="GO" id="GO:0005975">
    <property type="term" value="P:carbohydrate metabolic process"/>
    <property type="evidence" value="ECO:0007669"/>
    <property type="project" value="InterPro"/>
</dbReference>
<dbReference type="InterPro" id="IPR017853">
    <property type="entry name" value="GH"/>
</dbReference>
<dbReference type="InterPro" id="IPR004185">
    <property type="entry name" value="Glyco_hydro_13_lg-like_dom"/>
</dbReference>
<dbReference type="Pfam" id="PF00128">
    <property type="entry name" value="Alpha-amylase"/>
    <property type="match status" value="1"/>
</dbReference>
<evidence type="ECO:0000256" key="1">
    <source>
        <dbReference type="ARBA" id="ARBA00022801"/>
    </source>
</evidence>
<dbReference type="Gene3D" id="3.20.20.80">
    <property type="entry name" value="Glycosidases"/>
    <property type="match status" value="1"/>
</dbReference>
<keyword evidence="1" id="KW-0378">Hydrolase</keyword>
<proteinExistence type="predicted"/>
<organism evidence="5">
    <name type="scientific">freshwater metagenome</name>
    <dbReference type="NCBI Taxonomy" id="449393"/>
    <lineage>
        <taxon>unclassified sequences</taxon>
        <taxon>metagenomes</taxon>
        <taxon>ecological metagenomes</taxon>
    </lineage>
</organism>
<evidence type="ECO:0000256" key="3">
    <source>
        <dbReference type="SAM" id="MobiDB-lite"/>
    </source>
</evidence>
<dbReference type="SUPFAM" id="SSF81296">
    <property type="entry name" value="E set domains"/>
    <property type="match status" value="1"/>
</dbReference>
<dbReference type="PANTHER" id="PTHR10357:SF210">
    <property type="entry name" value="MALTODEXTRIN GLUCOSIDASE"/>
    <property type="match status" value="1"/>
</dbReference>